<feature type="compositionally biased region" description="Basic and acidic residues" evidence="2">
    <location>
        <begin position="253"/>
        <end position="263"/>
    </location>
</feature>
<dbReference type="Gene3D" id="4.10.60.10">
    <property type="entry name" value="Zinc finger, CCHC-type"/>
    <property type="match status" value="1"/>
</dbReference>
<dbReference type="AlphaFoldDB" id="A0A9J6DVM7"/>
<sequence>MRACVAAAYVMRYVRVEVCACALRRTWRPYVRNAATYAAYAVLKLSNEKNSTTRTVFIKLKSGMKVEDLPHQIRVAGELALVVASGRPMQCLRCSGTGHVRRECKVPRCSCCRRVGHGDAECVRSYAAVTASAVAEDASEHIMDVTEAEDAAEGCGDQVAENLNCTSAPSVDESTPAPVDTRPGSAAVSTETADNAVTDAGCEVAGASAHASEQGQVVDGASCSVGFDMKIDGNTCNASHVSWPSGAVSAIKRPLEEPVKTGDKNSASSVEEPPANTPTGRRISMRARAGGTTAQKSCERFNSTVQ</sequence>
<feature type="region of interest" description="Disordered" evidence="2">
    <location>
        <begin position="167"/>
        <end position="186"/>
    </location>
</feature>
<comment type="caution">
    <text evidence="4">The sequence shown here is derived from an EMBL/GenBank/DDBJ whole genome shotgun (WGS) entry which is preliminary data.</text>
</comment>
<keyword evidence="5" id="KW-1185">Reference proteome</keyword>
<dbReference type="InterPro" id="IPR001878">
    <property type="entry name" value="Znf_CCHC"/>
</dbReference>
<evidence type="ECO:0000259" key="3">
    <source>
        <dbReference type="PROSITE" id="PS50158"/>
    </source>
</evidence>
<dbReference type="SUPFAM" id="SSF57756">
    <property type="entry name" value="Retrovirus zinc finger-like domains"/>
    <property type="match status" value="1"/>
</dbReference>
<keyword evidence="1" id="KW-0863">Zinc-finger</keyword>
<dbReference type="EMBL" id="JABSTU010000007">
    <property type="protein sequence ID" value="KAH8026275.1"/>
    <property type="molecule type" value="Genomic_DNA"/>
</dbReference>
<name>A0A9J6DVM7_RHIMP</name>
<feature type="region of interest" description="Disordered" evidence="2">
    <location>
        <begin position="253"/>
        <end position="306"/>
    </location>
</feature>
<evidence type="ECO:0000313" key="5">
    <source>
        <dbReference type="Proteomes" id="UP000821866"/>
    </source>
</evidence>
<evidence type="ECO:0000256" key="2">
    <source>
        <dbReference type="SAM" id="MobiDB-lite"/>
    </source>
</evidence>
<keyword evidence="1" id="KW-0862">Zinc</keyword>
<evidence type="ECO:0000256" key="1">
    <source>
        <dbReference type="PROSITE-ProRule" id="PRU00047"/>
    </source>
</evidence>
<reference evidence="4" key="2">
    <citation type="submission" date="2021-09" db="EMBL/GenBank/DDBJ databases">
        <authorList>
            <person name="Jia N."/>
            <person name="Wang J."/>
            <person name="Shi W."/>
            <person name="Du L."/>
            <person name="Sun Y."/>
            <person name="Zhan W."/>
            <person name="Jiang J."/>
            <person name="Wang Q."/>
            <person name="Zhang B."/>
            <person name="Ji P."/>
            <person name="Sakyi L.B."/>
            <person name="Cui X."/>
            <person name="Yuan T."/>
            <person name="Jiang B."/>
            <person name="Yang W."/>
            <person name="Lam T.T.-Y."/>
            <person name="Chang Q."/>
            <person name="Ding S."/>
            <person name="Wang X."/>
            <person name="Zhu J."/>
            <person name="Ruan X."/>
            <person name="Zhao L."/>
            <person name="Wei J."/>
            <person name="Que T."/>
            <person name="Du C."/>
            <person name="Cheng J."/>
            <person name="Dai P."/>
            <person name="Han X."/>
            <person name="Huang E."/>
            <person name="Gao Y."/>
            <person name="Liu J."/>
            <person name="Shao H."/>
            <person name="Ye R."/>
            <person name="Li L."/>
            <person name="Wei W."/>
            <person name="Wang X."/>
            <person name="Wang C."/>
            <person name="Huo Q."/>
            <person name="Li W."/>
            <person name="Guo W."/>
            <person name="Chen H."/>
            <person name="Chen S."/>
            <person name="Zhou L."/>
            <person name="Zhou L."/>
            <person name="Ni X."/>
            <person name="Tian J."/>
            <person name="Zhou Y."/>
            <person name="Sheng Y."/>
            <person name="Liu T."/>
            <person name="Pan Y."/>
            <person name="Xia L."/>
            <person name="Li J."/>
            <person name="Zhao F."/>
            <person name="Cao W."/>
        </authorList>
    </citation>
    <scope>NUCLEOTIDE SEQUENCE</scope>
    <source>
        <strain evidence="4">Rmic-2018</strain>
        <tissue evidence="4">Larvae</tissue>
    </source>
</reference>
<dbReference type="InterPro" id="IPR036875">
    <property type="entry name" value="Znf_CCHC_sf"/>
</dbReference>
<keyword evidence="1" id="KW-0479">Metal-binding</keyword>
<feature type="compositionally biased region" description="Polar residues" evidence="2">
    <location>
        <begin position="292"/>
        <end position="306"/>
    </location>
</feature>
<dbReference type="GO" id="GO:0003676">
    <property type="term" value="F:nucleic acid binding"/>
    <property type="evidence" value="ECO:0007669"/>
    <property type="project" value="InterPro"/>
</dbReference>
<accession>A0A9J6DVM7</accession>
<evidence type="ECO:0000313" key="4">
    <source>
        <dbReference type="EMBL" id="KAH8026275.1"/>
    </source>
</evidence>
<dbReference type="VEuPathDB" id="VectorBase:LOC119179439"/>
<dbReference type="GO" id="GO:0008270">
    <property type="term" value="F:zinc ion binding"/>
    <property type="evidence" value="ECO:0007669"/>
    <property type="project" value="UniProtKB-KW"/>
</dbReference>
<dbReference type="Proteomes" id="UP000821866">
    <property type="component" value="Unassembled WGS sequence"/>
</dbReference>
<organism evidence="4 5">
    <name type="scientific">Rhipicephalus microplus</name>
    <name type="common">Cattle tick</name>
    <name type="synonym">Boophilus microplus</name>
    <dbReference type="NCBI Taxonomy" id="6941"/>
    <lineage>
        <taxon>Eukaryota</taxon>
        <taxon>Metazoa</taxon>
        <taxon>Ecdysozoa</taxon>
        <taxon>Arthropoda</taxon>
        <taxon>Chelicerata</taxon>
        <taxon>Arachnida</taxon>
        <taxon>Acari</taxon>
        <taxon>Parasitiformes</taxon>
        <taxon>Ixodida</taxon>
        <taxon>Ixodoidea</taxon>
        <taxon>Ixodidae</taxon>
        <taxon>Rhipicephalinae</taxon>
        <taxon>Rhipicephalus</taxon>
        <taxon>Boophilus</taxon>
    </lineage>
</organism>
<gene>
    <name evidence="4" type="ORF">HPB51_017813</name>
</gene>
<proteinExistence type="predicted"/>
<dbReference type="PROSITE" id="PS50158">
    <property type="entry name" value="ZF_CCHC"/>
    <property type="match status" value="1"/>
</dbReference>
<protein>
    <recommendedName>
        <fullName evidence="3">CCHC-type domain-containing protein</fullName>
    </recommendedName>
</protein>
<feature type="domain" description="CCHC-type" evidence="3">
    <location>
        <begin position="91"/>
        <end position="105"/>
    </location>
</feature>
<reference evidence="4" key="1">
    <citation type="journal article" date="2020" name="Cell">
        <title>Large-Scale Comparative Analyses of Tick Genomes Elucidate Their Genetic Diversity and Vector Capacities.</title>
        <authorList>
            <consortium name="Tick Genome and Microbiome Consortium (TIGMIC)"/>
            <person name="Jia N."/>
            <person name="Wang J."/>
            <person name="Shi W."/>
            <person name="Du L."/>
            <person name="Sun Y."/>
            <person name="Zhan W."/>
            <person name="Jiang J.F."/>
            <person name="Wang Q."/>
            <person name="Zhang B."/>
            <person name="Ji P."/>
            <person name="Bell-Sakyi L."/>
            <person name="Cui X.M."/>
            <person name="Yuan T.T."/>
            <person name="Jiang B.G."/>
            <person name="Yang W.F."/>
            <person name="Lam T.T."/>
            <person name="Chang Q.C."/>
            <person name="Ding S.J."/>
            <person name="Wang X.J."/>
            <person name="Zhu J.G."/>
            <person name="Ruan X.D."/>
            <person name="Zhao L."/>
            <person name="Wei J.T."/>
            <person name="Ye R.Z."/>
            <person name="Que T.C."/>
            <person name="Du C.H."/>
            <person name="Zhou Y.H."/>
            <person name="Cheng J.X."/>
            <person name="Dai P.F."/>
            <person name="Guo W.B."/>
            <person name="Han X.H."/>
            <person name="Huang E.J."/>
            <person name="Li L.F."/>
            <person name="Wei W."/>
            <person name="Gao Y.C."/>
            <person name="Liu J.Z."/>
            <person name="Shao H.Z."/>
            <person name="Wang X."/>
            <person name="Wang C.C."/>
            <person name="Yang T.C."/>
            <person name="Huo Q.B."/>
            <person name="Li W."/>
            <person name="Chen H.Y."/>
            <person name="Chen S.E."/>
            <person name="Zhou L.G."/>
            <person name="Ni X.B."/>
            <person name="Tian J.H."/>
            <person name="Sheng Y."/>
            <person name="Liu T."/>
            <person name="Pan Y.S."/>
            <person name="Xia L.Y."/>
            <person name="Li J."/>
            <person name="Zhao F."/>
            <person name="Cao W.C."/>
        </authorList>
    </citation>
    <scope>NUCLEOTIDE SEQUENCE</scope>
    <source>
        <strain evidence="4">Rmic-2018</strain>
    </source>
</reference>